<feature type="region of interest" description="Disordered" evidence="1">
    <location>
        <begin position="1728"/>
        <end position="1760"/>
    </location>
</feature>
<gene>
    <name evidence="2" type="ORF">PVNG_02332</name>
</gene>
<feature type="compositionally biased region" description="Polar residues" evidence="1">
    <location>
        <begin position="562"/>
        <end position="579"/>
    </location>
</feature>
<feature type="compositionally biased region" description="Polar residues" evidence="1">
    <location>
        <begin position="1235"/>
        <end position="1249"/>
    </location>
</feature>
<organism evidence="2 3">
    <name type="scientific">Plasmodium vivax North Korean</name>
    <dbReference type="NCBI Taxonomy" id="1035514"/>
    <lineage>
        <taxon>Eukaryota</taxon>
        <taxon>Sar</taxon>
        <taxon>Alveolata</taxon>
        <taxon>Apicomplexa</taxon>
        <taxon>Aconoidasida</taxon>
        <taxon>Haemosporida</taxon>
        <taxon>Plasmodiidae</taxon>
        <taxon>Plasmodium</taxon>
        <taxon>Plasmodium (Plasmodium)</taxon>
    </lineage>
</organism>
<sequence>MLKRAVDENTGVSKHPPQKARSKSVSIFSFFKKKKKKKSNSNDSVISTSNDSFQLTPGEGNKKERTGKGGREKQNTMDEQSATESRKANCKDNAANTAHSEYTQNYNECEGVKNSHLKKKRESFFQKINILQKFKNYKKKNATGTFHTGHNASSASANDEDREGETSSFNKKGSRGHVDYTKMYTNLKKNKSYSIKDELNSLKNKAQMLRNNIYFNGKRKTDKGRLILKGVNCSSEIIRNADERDSSSCEANSLLTNFKMKSNKLKFDEEDSVEKMGNPGREQKEEREYIFDRSSDIEVWDEVKSVRGNNADEPEGLNSNSNVIDFNEYAYEEKREDEAYLAESSGVESVTTGGRGAPNVGAGGESGESGIRSKRDERDGCRGGEPKRTSEFSFAGSKVELVRNVQSNINDNVRAIIKYALYGNNMGGTEATTTQEGEKLTSKEVITTSQYDEHRTNEDVHKGCSTSKGHHDDHHPQGKDSLECIPIDRGENQAQKEIIIKLMYNNNGIYFNQDENGTGGVPSRRASTAKVPSHDKVNSYPYESKSVNVSRSGSTILHPIRQQGTYEKVTNQTKGNNKYVNARNEDAHRKFSSPKDSRGHYWGAKSQGNAPRGDTHCLGNPQEKRSSGNAKGENKKKKNLNDTTEEAIEGGKKDNIINKYLIDPLYNLFVQPKDEADDPHLQNNNIKFLPSQGGRNYTNELQKTYRALYDIYDGSYAGCGVQYRAHPNEGGRMNMAHHSFSRNVDGNTGVSSSAQSRGIPLNNQIDGSRIYMCPLSRSKSMNKENAPPFEHIQKEASNLSVKATHQGYLNKASLHDTQFNAFHSKEKRREPTFRGRGSGNLLNMNGIANCYNGPIKNMCSLMDYNFMRGGYYPRQECLASKLKGRSYTFCKENQGGSGGTPVGAQQSGVMKKSCTFHGYQQGAHKDGQPRGYRGVTPVAIPMVSPALSPMLAPMVTPMATPVLAPMLAAVAPPKAHALHNCRTYCPDVGGKSHPRANRQGSASSAANSAANNVGSFFSSKGAAHNWRQNGASVGQAEQVGRGGPYAQNGKQVPSRNVKNCTPFECMPYVEGRPNGSRNDKTSSSVYMSSSVYRGSNVYTSGNVYMSGNVCAPVERLNEKVRRLQSYSAKTKAPVCLSKSQGHGAVQPSMLDGDNAGVMKRAKSLNPARSSSGHPGELAIYQECYVQGGGAQGGAQGEAEGSAHGGVNRNGWDSNLGGGHTYTHNGRVDDAHPRDASSSAGIFPSDNNILSHDGKEPPLISHHSSVSRGGNAPRGSCQLRENKQTFFRSSSSNDTIRENYPIEVPPFEGKEKNDHPPASHLHNDDEIEVYAVSLEQDGENSVYEVEHANGVINLEKDPYANFKNEETHQRKDKSGHQSSTEKMVSCDGEWDTPSAYFTHEGEEPLWTAHNPKEENNPFEDEYNCENGISSSGLIAQKRPDRGSHHPTCTVVRHNFRREEERRSRESLSPPVEDYLHSYANYRGEKKITNGKVKDTKWTHSSDEKKKNESASYVRAKCDGAPKKEEAPHKEGYNAKGGEVIKLKKLTNKETSLKGKVSPNSSKSKMWPSDKSTCDERKKKKGAVKKASSALATRLKRKKKDPPSGAADGSEAIKEAIPMRKAPPSGAANGSEAIKQAIPMRKAPPSASPSKRNKRKPTSKSTSNRHGSETAKRFNIVNTVEESVQVNYNIGENKINFKKESIVSSSNAVCIVSKLEDDAMSMRTGKRVARIKSKSKNECKNECKNESKNKNEDPRGGEAYSSTSIQREDCNFVGSLSGRSAPLWPDCNFVGSFSSMSIKRENCSIEKSFRCAYLGEPPSDGNGAPRVGSFSRKAASARDGVKKVKKIKKKGKSAEEKQEKKATAILSTRVQLKKNQSAEKEKKKKRKNACTKGRSELAVELASTGEDNSSVRREPLWGQRRDTEREKGREKGSPINALIKSSRMVLQMDGANGNSTSKEKRYDEKGDSLNSEGDKHISGNTHIAQTPPKDAFYEQVKQMNHILSNKNNSHFLNQIELSHLIAIEKTFINTNVYINKQVITSSTRGTKGGKTKRGSSPQDGILYDDNFSIVYLEQDMIYLKKIFLKKILAILLSNASSFREIKITILLLYFFVSLEEDRVISPSVYPLSLINSLIQKFNLKVRKKLKGGGEVEGASLNTFSPAQNDAAKKGPFDCLFICDGKNYLCVNDNSLPGKTYRTKIRLNNLIGYYHYINLNRLTYYLDRASCACGGAAK</sequence>
<feature type="compositionally biased region" description="Basic and acidic residues" evidence="1">
    <location>
        <begin position="1491"/>
        <end position="1507"/>
    </location>
</feature>
<feature type="region of interest" description="Disordered" evidence="1">
    <location>
        <begin position="1027"/>
        <end position="1053"/>
    </location>
</feature>
<feature type="compositionally biased region" description="Basic and acidic residues" evidence="1">
    <location>
        <begin position="60"/>
        <end position="76"/>
    </location>
</feature>
<feature type="region of interest" description="Disordered" evidence="1">
    <location>
        <begin position="1364"/>
        <end position="1385"/>
    </location>
</feature>
<feature type="region of interest" description="Disordered" evidence="1">
    <location>
        <begin position="1"/>
        <end position="96"/>
    </location>
</feature>
<feature type="region of interest" description="Disordered" evidence="1">
    <location>
        <begin position="451"/>
        <end position="479"/>
    </location>
</feature>
<feature type="compositionally biased region" description="Low complexity" evidence="1">
    <location>
        <begin position="1196"/>
        <end position="1205"/>
    </location>
</feature>
<protein>
    <submittedName>
        <fullName evidence="2">Uncharacterized protein</fullName>
    </submittedName>
</protein>
<feature type="compositionally biased region" description="Basic and acidic residues" evidence="1">
    <location>
        <begin position="371"/>
        <end position="390"/>
    </location>
</feature>
<proteinExistence type="predicted"/>
<feature type="region of interest" description="Disordered" evidence="1">
    <location>
        <begin position="515"/>
        <end position="541"/>
    </location>
</feature>
<feature type="compositionally biased region" description="Basic and acidic residues" evidence="1">
    <location>
        <begin position="1733"/>
        <end position="1754"/>
    </location>
</feature>
<feature type="compositionally biased region" description="Gly residues" evidence="1">
    <location>
        <begin position="353"/>
        <end position="367"/>
    </location>
</feature>
<feature type="compositionally biased region" description="Basic and acidic residues" evidence="1">
    <location>
        <begin position="1955"/>
        <end position="1975"/>
    </location>
</feature>
<dbReference type="OrthoDB" id="383482at2759"/>
<feature type="region of interest" description="Disordered" evidence="1">
    <location>
        <begin position="562"/>
        <end position="646"/>
    </location>
</feature>
<evidence type="ECO:0000256" key="1">
    <source>
        <dbReference type="SAM" id="MobiDB-lite"/>
    </source>
</evidence>
<dbReference type="Proteomes" id="UP000053239">
    <property type="component" value="Unassembled WGS sequence"/>
</dbReference>
<feature type="compositionally biased region" description="Basic and acidic residues" evidence="1">
    <location>
        <begin position="1907"/>
        <end position="1930"/>
    </location>
</feature>
<feature type="compositionally biased region" description="Basic and acidic residues" evidence="1">
    <location>
        <begin position="451"/>
        <end position="462"/>
    </location>
</feature>
<dbReference type="EMBL" id="KQ235400">
    <property type="protein sequence ID" value="KMZ99605.1"/>
    <property type="molecule type" value="Genomic_DNA"/>
</dbReference>
<feature type="region of interest" description="Disordered" evidence="1">
    <location>
        <begin position="1491"/>
        <end position="1672"/>
    </location>
</feature>
<name>A0A0J9TUG2_PLAVI</name>
<feature type="region of interest" description="Disordered" evidence="1">
    <location>
        <begin position="346"/>
        <end position="390"/>
    </location>
</feature>
<feature type="compositionally biased region" description="Basic and acidic residues" evidence="1">
    <location>
        <begin position="1514"/>
        <end position="1551"/>
    </location>
</feature>
<feature type="compositionally biased region" description="Polar residues" evidence="1">
    <location>
        <begin position="142"/>
        <end position="157"/>
    </location>
</feature>
<reference evidence="2 3" key="1">
    <citation type="submission" date="2011-09" db="EMBL/GenBank/DDBJ databases">
        <title>The Genome Sequence of Plasmodium vivax North Korean.</title>
        <authorList>
            <consortium name="The Broad Institute Genome Sequencing Platform"/>
            <consortium name="The Broad Institute Genome Sequencing Center for Infectious Disease"/>
            <person name="Neafsey D."/>
            <person name="Carlton J."/>
            <person name="Barnwell J."/>
            <person name="Collins W."/>
            <person name="Escalante A."/>
            <person name="Mullikin J."/>
            <person name="Saul A."/>
            <person name="Guigo R."/>
            <person name="Camara F."/>
            <person name="Young S.K."/>
            <person name="Zeng Q."/>
            <person name="Gargeya S."/>
            <person name="Fitzgerald M."/>
            <person name="Haas B."/>
            <person name="Abouelleil A."/>
            <person name="Alvarado L."/>
            <person name="Arachchi H.M."/>
            <person name="Berlin A."/>
            <person name="Brown A."/>
            <person name="Chapman S.B."/>
            <person name="Chen Z."/>
            <person name="Dunbar C."/>
            <person name="Freedman E."/>
            <person name="Gearin G."/>
            <person name="Gellesch M."/>
            <person name="Goldberg J."/>
            <person name="Griggs A."/>
            <person name="Gujja S."/>
            <person name="Heiman D."/>
            <person name="Howarth C."/>
            <person name="Larson L."/>
            <person name="Lui A."/>
            <person name="MacDonald P.J.P."/>
            <person name="Montmayeur A."/>
            <person name="Murphy C."/>
            <person name="Neiman D."/>
            <person name="Pearson M."/>
            <person name="Priest M."/>
            <person name="Roberts A."/>
            <person name="Saif S."/>
            <person name="Shea T."/>
            <person name="Shenoy N."/>
            <person name="Sisk P."/>
            <person name="Stolte C."/>
            <person name="Sykes S."/>
            <person name="Wortman J."/>
            <person name="Nusbaum C."/>
            <person name="Birren B."/>
        </authorList>
    </citation>
    <scope>NUCLEOTIDE SEQUENCE [LARGE SCALE GENOMIC DNA]</scope>
    <source>
        <strain evidence="2 3">North Korean</strain>
    </source>
</reference>
<feature type="compositionally biased region" description="Basic and acidic residues" evidence="1">
    <location>
        <begin position="583"/>
        <end position="599"/>
    </location>
</feature>
<feature type="region of interest" description="Disordered" evidence="1">
    <location>
        <begin position="142"/>
        <end position="175"/>
    </location>
</feature>
<feature type="compositionally biased region" description="Basic and acidic residues" evidence="1">
    <location>
        <begin position="1225"/>
        <end position="1234"/>
    </location>
</feature>
<feature type="compositionally biased region" description="Basic and acidic residues" evidence="1">
    <location>
        <begin position="1850"/>
        <end position="1860"/>
    </location>
</feature>
<feature type="region of interest" description="Disordered" evidence="1">
    <location>
        <begin position="1190"/>
        <end position="1277"/>
    </location>
</feature>
<evidence type="ECO:0000313" key="2">
    <source>
        <dbReference type="EMBL" id="KMZ99605.1"/>
    </source>
</evidence>
<feature type="region of interest" description="Disordered" evidence="1">
    <location>
        <begin position="1815"/>
        <end position="1930"/>
    </location>
</feature>
<feature type="compositionally biased region" description="Basic and acidic residues" evidence="1">
    <location>
        <begin position="1364"/>
        <end position="1374"/>
    </location>
</feature>
<accession>A0A0J9TUG2</accession>
<feature type="compositionally biased region" description="Basic and acidic residues" evidence="1">
    <location>
        <begin position="469"/>
        <end position="479"/>
    </location>
</feature>
<evidence type="ECO:0000313" key="3">
    <source>
        <dbReference type="Proteomes" id="UP000053239"/>
    </source>
</evidence>
<feature type="region of interest" description="Disordered" evidence="1">
    <location>
        <begin position="1948"/>
        <end position="1983"/>
    </location>
</feature>